<dbReference type="Proteomes" id="UP001295469">
    <property type="component" value="Chromosome A06"/>
</dbReference>
<gene>
    <name evidence="2" type="ORF">DARMORV10_A06P00850.1</name>
</gene>
<reference evidence="2" key="1">
    <citation type="submission" date="2021-01" db="EMBL/GenBank/DDBJ databases">
        <authorList>
            <consortium name="Genoscope - CEA"/>
            <person name="William W."/>
        </authorList>
    </citation>
    <scope>NUCLEOTIDE SEQUENCE</scope>
</reference>
<organism evidence="2">
    <name type="scientific">Brassica napus</name>
    <name type="common">Rape</name>
    <dbReference type="NCBI Taxonomy" id="3708"/>
    <lineage>
        <taxon>Eukaryota</taxon>
        <taxon>Viridiplantae</taxon>
        <taxon>Streptophyta</taxon>
        <taxon>Embryophyta</taxon>
        <taxon>Tracheophyta</taxon>
        <taxon>Spermatophyta</taxon>
        <taxon>Magnoliopsida</taxon>
        <taxon>eudicotyledons</taxon>
        <taxon>Gunneridae</taxon>
        <taxon>Pentapetalae</taxon>
        <taxon>rosids</taxon>
        <taxon>malvids</taxon>
        <taxon>Brassicales</taxon>
        <taxon>Brassicaceae</taxon>
        <taxon>Brassiceae</taxon>
        <taxon>Brassica</taxon>
    </lineage>
</organism>
<proteinExistence type="predicted"/>
<name>A0A816S3Z7_BRANA</name>
<dbReference type="EMBL" id="HG994360">
    <property type="protein sequence ID" value="CAF2080940.1"/>
    <property type="molecule type" value="Genomic_DNA"/>
</dbReference>
<dbReference type="AlphaFoldDB" id="A0A816S3Z7"/>
<feature type="compositionally biased region" description="Basic and acidic residues" evidence="1">
    <location>
        <begin position="74"/>
        <end position="96"/>
    </location>
</feature>
<sequence length="96" mass="10997">MEGTTAMVDQTYEFLANAMVRWKTYNRCSVDLTAVPRETSPKNIAGHCMTEKLFPLHHFFPDSKSKTNDSAPQDETRQDETRQGKTRQDKTGQDKT</sequence>
<evidence type="ECO:0000313" key="2">
    <source>
        <dbReference type="EMBL" id="CAF2080940.1"/>
    </source>
</evidence>
<evidence type="ECO:0000256" key="1">
    <source>
        <dbReference type="SAM" id="MobiDB-lite"/>
    </source>
</evidence>
<protein>
    <submittedName>
        <fullName evidence="2">(rape) hypothetical protein</fullName>
    </submittedName>
</protein>
<feature type="region of interest" description="Disordered" evidence="1">
    <location>
        <begin position="59"/>
        <end position="96"/>
    </location>
</feature>
<accession>A0A816S3Z7</accession>